<comment type="caution">
    <text evidence="1">The sequence shown here is derived from an EMBL/GenBank/DDBJ whole genome shotgun (WGS) entry which is preliminary data.</text>
</comment>
<dbReference type="EMBL" id="JAIQCV010000012">
    <property type="protein sequence ID" value="KAH1040116.1"/>
    <property type="molecule type" value="Genomic_DNA"/>
</dbReference>
<name>A0A9D3UGB0_9ROSI</name>
<proteinExistence type="predicted"/>
<evidence type="ECO:0000313" key="1">
    <source>
        <dbReference type="EMBL" id="KAH1040116.1"/>
    </source>
</evidence>
<dbReference type="Proteomes" id="UP000828251">
    <property type="component" value="Unassembled WGS sequence"/>
</dbReference>
<protein>
    <submittedName>
        <fullName evidence="1">Uncharacterized protein</fullName>
    </submittedName>
</protein>
<organism evidence="1 2">
    <name type="scientific">Gossypium stocksii</name>
    <dbReference type="NCBI Taxonomy" id="47602"/>
    <lineage>
        <taxon>Eukaryota</taxon>
        <taxon>Viridiplantae</taxon>
        <taxon>Streptophyta</taxon>
        <taxon>Embryophyta</taxon>
        <taxon>Tracheophyta</taxon>
        <taxon>Spermatophyta</taxon>
        <taxon>Magnoliopsida</taxon>
        <taxon>eudicotyledons</taxon>
        <taxon>Gunneridae</taxon>
        <taxon>Pentapetalae</taxon>
        <taxon>rosids</taxon>
        <taxon>malvids</taxon>
        <taxon>Malvales</taxon>
        <taxon>Malvaceae</taxon>
        <taxon>Malvoideae</taxon>
        <taxon>Gossypium</taxon>
    </lineage>
</organism>
<keyword evidence="2" id="KW-1185">Reference proteome</keyword>
<evidence type="ECO:0000313" key="2">
    <source>
        <dbReference type="Proteomes" id="UP000828251"/>
    </source>
</evidence>
<dbReference type="AlphaFoldDB" id="A0A9D3UGB0"/>
<reference evidence="1 2" key="1">
    <citation type="journal article" date="2021" name="Plant Biotechnol. J.">
        <title>Multi-omics assisted identification of the key and species-specific regulatory components of drought-tolerant mechanisms in Gossypium stocksii.</title>
        <authorList>
            <person name="Yu D."/>
            <person name="Ke L."/>
            <person name="Zhang D."/>
            <person name="Wu Y."/>
            <person name="Sun Y."/>
            <person name="Mei J."/>
            <person name="Sun J."/>
            <person name="Sun Y."/>
        </authorList>
    </citation>
    <scope>NUCLEOTIDE SEQUENCE [LARGE SCALE GENOMIC DNA]</scope>
    <source>
        <strain evidence="2">cv. E1</strain>
        <tissue evidence="1">Leaf</tissue>
    </source>
</reference>
<accession>A0A9D3UGB0</accession>
<dbReference type="OrthoDB" id="1751334at2759"/>
<sequence length="77" mass="8802">MGFLSDAILGISYVFPLVNRWSTNLSIERSYTVSIYRLMIEQYARERVDCNPLAHASTWGIRARARAKGRARARARA</sequence>
<gene>
    <name evidence="1" type="ORF">J1N35_041859</name>
</gene>